<dbReference type="EMBL" id="LR131273">
    <property type="protein sequence ID" value="VDR37394.1"/>
    <property type="molecule type" value="Genomic_DNA"/>
</dbReference>
<proteinExistence type="inferred from homology"/>
<evidence type="ECO:0000259" key="4">
    <source>
        <dbReference type="PROSITE" id="PS51471"/>
    </source>
</evidence>
<dbReference type="AlphaFoldDB" id="A0A3P8JX37"/>
<sequence>MPGTHDTKPGAHEVPITLIGSTHTGTVRRYPAVMSVPVLDLALLDTDPARFDGAVRAAAHDVGFFYLTGHGLPQDRIDEVLSVARAFFALPQADKDAVAMTNSPHFRGYTRLGGELTRGEVDWREQIDLGREDPAPSGPGPDYRNLLGPNQWPAALPELRTVMERWDADLSRISLALLRAWARSLGADPHVFDEAFAERPATLIKVVRYPAGTATAQGVGAHKDSGVLTLLLVDPASEGLQVLPPGATVWVDVPPLPGAFIVNIGEMLEVGTDGYLHATEHRVVNRRTGADRISVPYFFNPSVTARMPHLPLPAELRTGVTVDPDNPIFDTYGENAWKSRLRAHPDVAARHYPQTAS</sequence>
<keyword evidence="3 5" id="KW-0560">Oxidoreductase</keyword>
<dbReference type="PROSITE" id="PS51471">
    <property type="entry name" value="FE2OG_OXY"/>
    <property type="match status" value="1"/>
</dbReference>
<dbReference type="PANTHER" id="PTHR47990">
    <property type="entry name" value="2-OXOGLUTARATE (2OG) AND FE(II)-DEPENDENT OXYGENASE SUPERFAMILY PROTEIN-RELATED"/>
    <property type="match status" value="1"/>
</dbReference>
<dbReference type="PRINTS" id="PR00682">
    <property type="entry name" value="IPNSYNTHASE"/>
</dbReference>
<keyword evidence="3" id="KW-0479">Metal-binding</keyword>
<feature type="domain" description="Fe2OG dioxygenase" evidence="4">
    <location>
        <begin position="199"/>
        <end position="301"/>
    </location>
</feature>
<evidence type="ECO:0000256" key="1">
    <source>
        <dbReference type="ARBA" id="ARBA00004792"/>
    </source>
</evidence>
<dbReference type="GO" id="GO:0102276">
    <property type="term" value="F:2-oxoglutarate oxygenase/decarboxylase (ethylene-forming) activity"/>
    <property type="evidence" value="ECO:0007669"/>
    <property type="project" value="UniProtKB-EC"/>
</dbReference>
<gene>
    <name evidence="5" type="primary">efe</name>
    <name evidence="5" type="ORF">NCTC10741_00497</name>
</gene>
<dbReference type="GO" id="GO:0046872">
    <property type="term" value="F:metal ion binding"/>
    <property type="evidence" value="ECO:0007669"/>
    <property type="project" value="UniProtKB-KW"/>
</dbReference>
<dbReference type="InterPro" id="IPR044861">
    <property type="entry name" value="IPNS-like_FE2OG_OXY"/>
</dbReference>
<name>A0A3P8JX37_TSUPA</name>
<evidence type="ECO:0000313" key="5">
    <source>
        <dbReference type="EMBL" id="VDR37394.1"/>
    </source>
</evidence>
<dbReference type="Proteomes" id="UP000271626">
    <property type="component" value="Chromosome"/>
</dbReference>
<protein>
    <submittedName>
        <fullName evidence="5">2-oxoglutarate-dependent ethylene/succinate-forming enzyme</fullName>
        <ecNumber evidence="5">1.13.12.19</ecNumber>
    </submittedName>
</protein>
<dbReference type="Gene3D" id="2.60.120.330">
    <property type="entry name" value="B-lactam Antibiotic, Isopenicillin N Synthase, Chain"/>
    <property type="match status" value="1"/>
</dbReference>
<dbReference type="InterPro" id="IPR026992">
    <property type="entry name" value="DIOX_N"/>
</dbReference>
<dbReference type="Pfam" id="PF03171">
    <property type="entry name" value="2OG-FeII_Oxy"/>
    <property type="match status" value="1"/>
</dbReference>
<dbReference type="Pfam" id="PF14226">
    <property type="entry name" value="DIOX_N"/>
    <property type="match status" value="1"/>
</dbReference>
<dbReference type="GO" id="GO:0017000">
    <property type="term" value="P:antibiotic biosynthetic process"/>
    <property type="evidence" value="ECO:0007669"/>
    <property type="project" value="UniProtKB-KW"/>
</dbReference>
<evidence type="ECO:0000313" key="6">
    <source>
        <dbReference type="Proteomes" id="UP000271626"/>
    </source>
</evidence>
<dbReference type="SUPFAM" id="SSF51197">
    <property type="entry name" value="Clavaminate synthase-like"/>
    <property type="match status" value="1"/>
</dbReference>
<dbReference type="InterPro" id="IPR050231">
    <property type="entry name" value="Iron_ascorbate_oxido_reductase"/>
</dbReference>
<keyword evidence="3" id="KW-0408">Iron</keyword>
<accession>A0A3P8JX37</accession>
<evidence type="ECO:0000256" key="3">
    <source>
        <dbReference type="RuleBase" id="RU003682"/>
    </source>
</evidence>
<dbReference type="EC" id="1.13.12.19" evidence="5"/>
<dbReference type="InterPro" id="IPR027443">
    <property type="entry name" value="IPNS-like_sf"/>
</dbReference>
<organism evidence="5 6">
    <name type="scientific">Tsukamurella paurometabola</name>
    <name type="common">Corynebacterium paurometabolum</name>
    <dbReference type="NCBI Taxonomy" id="2061"/>
    <lineage>
        <taxon>Bacteria</taxon>
        <taxon>Bacillati</taxon>
        <taxon>Actinomycetota</taxon>
        <taxon>Actinomycetes</taxon>
        <taxon>Mycobacteriales</taxon>
        <taxon>Tsukamurellaceae</taxon>
        <taxon>Tsukamurella</taxon>
    </lineage>
</organism>
<reference evidence="5 6" key="1">
    <citation type="submission" date="2018-12" db="EMBL/GenBank/DDBJ databases">
        <authorList>
            <consortium name="Pathogen Informatics"/>
        </authorList>
    </citation>
    <scope>NUCLEOTIDE SEQUENCE [LARGE SCALE GENOMIC DNA]</scope>
    <source>
        <strain evidence="5 6">NCTC10741</strain>
    </source>
</reference>
<keyword evidence="2" id="KW-0045">Antibiotic biosynthesis</keyword>
<evidence type="ECO:0000256" key="2">
    <source>
        <dbReference type="ARBA" id="ARBA00023194"/>
    </source>
</evidence>
<comment type="pathway">
    <text evidence="1">Antibiotic biosynthesis.</text>
</comment>
<dbReference type="InterPro" id="IPR005123">
    <property type="entry name" value="Oxoglu/Fe-dep_dioxygenase_dom"/>
</dbReference>
<comment type="similarity">
    <text evidence="3">Belongs to the iron/ascorbate-dependent oxidoreductase family.</text>
</comment>